<keyword evidence="2" id="KW-1185">Reference proteome</keyword>
<evidence type="ECO:0000313" key="1">
    <source>
        <dbReference type="EMBL" id="ELW71228.1"/>
    </source>
</evidence>
<evidence type="ECO:0000313" key="2">
    <source>
        <dbReference type="Proteomes" id="UP000011518"/>
    </source>
</evidence>
<accession>L9L8J5</accession>
<dbReference type="EMBL" id="KB320472">
    <property type="protein sequence ID" value="ELW71228.1"/>
    <property type="molecule type" value="Genomic_DNA"/>
</dbReference>
<proteinExistence type="predicted"/>
<gene>
    <name evidence="1" type="ORF">TREES_T100015597</name>
</gene>
<dbReference type="AlphaFoldDB" id="L9L8J5"/>
<dbReference type="Proteomes" id="UP000011518">
    <property type="component" value="Unassembled WGS sequence"/>
</dbReference>
<reference evidence="2" key="2">
    <citation type="journal article" date="2013" name="Nat. Commun.">
        <title>Genome of the Chinese tree shrew.</title>
        <authorList>
            <person name="Fan Y."/>
            <person name="Huang Z.Y."/>
            <person name="Cao C.C."/>
            <person name="Chen C.S."/>
            <person name="Chen Y.X."/>
            <person name="Fan D.D."/>
            <person name="He J."/>
            <person name="Hou H.L."/>
            <person name="Hu L."/>
            <person name="Hu X.T."/>
            <person name="Jiang X.T."/>
            <person name="Lai R."/>
            <person name="Lang Y.S."/>
            <person name="Liang B."/>
            <person name="Liao S.G."/>
            <person name="Mu D."/>
            <person name="Ma Y.Y."/>
            <person name="Niu Y.Y."/>
            <person name="Sun X.Q."/>
            <person name="Xia J.Q."/>
            <person name="Xiao J."/>
            <person name="Xiong Z.Q."/>
            <person name="Xu L."/>
            <person name="Yang L."/>
            <person name="Zhang Y."/>
            <person name="Zhao W."/>
            <person name="Zhao X.D."/>
            <person name="Zheng Y.T."/>
            <person name="Zhou J.M."/>
            <person name="Zhu Y.B."/>
            <person name="Zhang G.J."/>
            <person name="Wang J."/>
            <person name="Yao Y.G."/>
        </authorList>
    </citation>
    <scope>NUCLEOTIDE SEQUENCE [LARGE SCALE GENOMIC DNA]</scope>
</reference>
<reference evidence="2" key="1">
    <citation type="submission" date="2012-07" db="EMBL/GenBank/DDBJ databases">
        <title>Genome of the Chinese tree shrew, a rising model animal genetically related to primates.</title>
        <authorList>
            <person name="Zhang G."/>
            <person name="Fan Y."/>
            <person name="Yao Y."/>
            <person name="Huang Z."/>
        </authorList>
    </citation>
    <scope>NUCLEOTIDE SEQUENCE [LARGE SCALE GENOMIC DNA]</scope>
</reference>
<sequence>MPMPAQDSGYSGLLAKISRRKRRLVRRTERLVQSRAGQELSMVLLLEKSKDLNRLDNSFLLCKKGLLITPVYLLEWLEIGALNMSEALGSCQLCRKVNLKQGE</sequence>
<name>L9L8J5_TUPCH</name>
<protein>
    <submittedName>
        <fullName evidence="1">Uncharacterized protein</fullName>
    </submittedName>
</protein>
<organism evidence="1 2">
    <name type="scientific">Tupaia chinensis</name>
    <name type="common">Chinese tree shrew</name>
    <name type="synonym">Tupaia belangeri chinensis</name>
    <dbReference type="NCBI Taxonomy" id="246437"/>
    <lineage>
        <taxon>Eukaryota</taxon>
        <taxon>Metazoa</taxon>
        <taxon>Chordata</taxon>
        <taxon>Craniata</taxon>
        <taxon>Vertebrata</taxon>
        <taxon>Euteleostomi</taxon>
        <taxon>Mammalia</taxon>
        <taxon>Eutheria</taxon>
        <taxon>Euarchontoglires</taxon>
        <taxon>Scandentia</taxon>
        <taxon>Tupaiidae</taxon>
        <taxon>Tupaia</taxon>
    </lineage>
</organism>
<dbReference type="InParanoid" id="L9L8J5"/>